<evidence type="ECO:0000256" key="4">
    <source>
        <dbReference type="ARBA" id="ARBA00022490"/>
    </source>
</evidence>
<evidence type="ECO:0000256" key="5">
    <source>
        <dbReference type="ARBA" id="ARBA00022801"/>
    </source>
</evidence>
<name>A7TIC1_VANPO</name>
<dbReference type="CDD" id="cd18533">
    <property type="entry name" value="PTP_fungal"/>
    <property type="match status" value="1"/>
</dbReference>
<dbReference type="KEGG" id="vpo:Kpol_1054p34"/>
<comment type="similarity">
    <text evidence="2">Belongs to the protein-tyrosine phosphatase family. Non-receptor class subfamily.</text>
</comment>
<dbReference type="EC" id="3.1.3.48" evidence="3"/>
<dbReference type="PANTHER" id="PTHR19134">
    <property type="entry name" value="RECEPTOR-TYPE TYROSINE-PROTEIN PHOSPHATASE"/>
    <property type="match status" value="1"/>
</dbReference>
<dbReference type="STRING" id="436907.A7TIC1"/>
<keyword evidence="6" id="KW-0904">Protein phosphatase</keyword>
<dbReference type="RefSeq" id="XP_001645845.1">
    <property type="nucleotide sequence ID" value="XM_001645795.1"/>
</dbReference>
<dbReference type="HOGENOM" id="CLU_001645_9_12_1"/>
<sequence>MGKVILPEYLKQSDRQIQEKFRYIQHQEDGRLRDATLDPENSRWSFGVSVLEENDRRNRYVNIMPFERNRVRLKVEEGNDYINASYVKVDVPQQSISPGIYIATQGPTNKTWDQFWQMCYQTCPDENIVIVMVTPLVEHGREKCYQYWPIGGQLDSAREISKIQKPGGSADISVFPTSLRVSFIESERFSQGYTLSTLKLEPTDEYMGPSKTVHHFYFDQWEDMNKPEEVIPIMKLSEHSHRLNSGKNPIIVHCSAGVGRSGTFISLDYLIHNTLDFQSHPDDHLSLSPQFRPSQDYHHDLIEQIVQQLRSQRLKMVQIVDQYRFIYLAAKCLYQKSRKEQR</sequence>
<dbReference type="OrthoDB" id="10253954at2759"/>
<accession>A7TIC1</accession>
<dbReference type="PhylomeDB" id="A7TIC1"/>
<dbReference type="PANTHER" id="PTHR19134:SF449">
    <property type="entry name" value="TYROSINE-PROTEIN PHOSPHATASE 1"/>
    <property type="match status" value="1"/>
</dbReference>
<gene>
    <name evidence="9" type="ORF">Kpol_1054p34</name>
</gene>
<organism evidence="10">
    <name type="scientific">Vanderwaltozyma polyspora (strain ATCC 22028 / DSM 70294 / BCRC 21397 / CBS 2163 / NBRC 10782 / NRRL Y-8283 / UCD 57-17)</name>
    <name type="common">Kluyveromyces polysporus</name>
    <dbReference type="NCBI Taxonomy" id="436907"/>
    <lineage>
        <taxon>Eukaryota</taxon>
        <taxon>Fungi</taxon>
        <taxon>Dikarya</taxon>
        <taxon>Ascomycota</taxon>
        <taxon>Saccharomycotina</taxon>
        <taxon>Saccharomycetes</taxon>
        <taxon>Saccharomycetales</taxon>
        <taxon>Saccharomycetaceae</taxon>
        <taxon>Vanderwaltozyma</taxon>
    </lineage>
</organism>
<dbReference type="PROSITE" id="PS50056">
    <property type="entry name" value="TYR_PHOSPHATASE_2"/>
    <property type="match status" value="1"/>
</dbReference>
<keyword evidence="5" id="KW-0378">Hydrolase</keyword>
<dbReference type="GO" id="GO:0001403">
    <property type="term" value="P:invasive growth in response to glucose limitation"/>
    <property type="evidence" value="ECO:0007669"/>
    <property type="project" value="EnsemblFungi"/>
</dbReference>
<evidence type="ECO:0000259" key="8">
    <source>
        <dbReference type="PROSITE" id="PS50056"/>
    </source>
</evidence>
<dbReference type="AlphaFoldDB" id="A7TIC1"/>
<keyword evidence="4" id="KW-0963">Cytoplasm</keyword>
<dbReference type="Pfam" id="PF00102">
    <property type="entry name" value="Y_phosphatase"/>
    <property type="match status" value="1"/>
</dbReference>
<dbReference type="InterPro" id="IPR003595">
    <property type="entry name" value="Tyr_Pase_cat"/>
</dbReference>
<feature type="domain" description="Tyrosine-protein phosphatase" evidence="7">
    <location>
        <begin position="17"/>
        <end position="333"/>
    </location>
</feature>
<dbReference type="PROSITE" id="PS00383">
    <property type="entry name" value="TYR_PHOSPHATASE_1"/>
    <property type="match status" value="1"/>
</dbReference>
<evidence type="ECO:0000256" key="3">
    <source>
        <dbReference type="ARBA" id="ARBA00013064"/>
    </source>
</evidence>
<proteinExistence type="inferred from homology"/>
<dbReference type="GO" id="GO:0007124">
    <property type="term" value="P:pseudohyphal growth"/>
    <property type="evidence" value="ECO:0007669"/>
    <property type="project" value="EnsemblFungi"/>
</dbReference>
<dbReference type="GeneID" id="5546251"/>
<dbReference type="FunCoup" id="A7TIC1">
    <property type="interactions" value="946"/>
</dbReference>
<dbReference type="eggNOG" id="KOG0789">
    <property type="taxonomic scope" value="Eukaryota"/>
</dbReference>
<evidence type="ECO:0000313" key="9">
    <source>
        <dbReference type="EMBL" id="EDO17987.1"/>
    </source>
</evidence>
<evidence type="ECO:0000313" key="10">
    <source>
        <dbReference type="Proteomes" id="UP000000267"/>
    </source>
</evidence>
<dbReference type="GO" id="GO:0005737">
    <property type="term" value="C:cytoplasm"/>
    <property type="evidence" value="ECO:0007669"/>
    <property type="project" value="UniProtKB-SubCell"/>
</dbReference>
<keyword evidence="10" id="KW-1185">Reference proteome</keyword>
<dbReference type="SMART" id="SM00194">
    <property type="entry name" value="PTPc"/>
    <property type="match status" value="1"/>
</dbReference>
<comment type="subcellular location">
    <subcellularLocation>
        <location evidence="1">Cytoplasm</location>
    </subcellularLocation>
</comment>
<dbReference type="SMART" id="SM00404">
    <property type="entry name" value="PTPc_motif"/>
    <property type="match status" value="1"/>
</dbReference>
<dbReference type="InterPro" id="IPR000242">
    <property type="entry name" value="PTP_cat"/>
</dbReference>
<dbReference type="PIRSF" id="PIRSF000938">
    <property type="entry name" value="PTPN1_yeast"/>
    <property type="match status" value="1"/>
</dbReference>
<evidence type="ECO:0000256" key="2">
    <source>
        <dbReference type="ARBA" id="ARBA00009649"/>
    </source>
</evidence>
<dbReference type="EMBL" id="DS480395">
    <property type="protein sequence ID" value="EDO17987.1"/>
    <property type="molecule type" value="Genomic_DNA"/>
</dbReference>
<dbReference type="OMA" id="WSIDKAP"/>
<dbReference type="SUPFAM" id="SSF52799">
    <property type="entry name" value="(Phosphotyrosine protein) phosphatases II"/>
    <property type="match status" value="1"/>
</dbReference>
<reference evidence="9 10" key="1">
    <citation type="journal article" date="2007" name="Proc. Natl. Acad. Sci. U.S.A.">
        <title>Independent sorting-out of thousands of duplicated gene pairs in two yeast species descended from a whole-genome duplication.</title>
        <authorList>
            <person name="Scannell D.R."/>
            <person name="Frank A.C."/>
            <person name="Conant G.C."/>
            <person name="Byrne K.P."/>
            <person name="Woolfit M."/>
            <person name="Wolfe K.H."/>
        </authorList>
    </citation>
    <scope>NUCLEOTIDE SEQUENCE [LARGE SCALE GENOMIC DNA]</scope>
    <source>
        <strain evidence="10">ATCC 22028 / DSM 70294 / BCRC 21397 / CBS 2163 / NBRC 10782 / NRRL Y-8283 / UCD 57-17</strain>
    </source>
</reference>
<evidence type="ECO:0000256" key="6">
    <source>
        <dbReference type="ARBA" id="ARBA00022912"/>
    </source>
</evidence>
<dbReference type="GO" id="GO:0004725">
    <property type="term" value="F:protein tyrosine phosphatase activity"/>
    <property type="evidence" value="ECO:0007669"/>
    <property type="project" value="UniProtKB-EC"/>
</dbReference>
<dbReference type="InParanoid" id="A7TIC1"/>
<dbReference type="InterPro" id="IPR000387">
    <property type="entry name" value="Tyr_Pase_dom"/>
</dbReference>
<dbReference type="PRINTS" id="PR00700">
    <property type="entry name" value="PRTYPHPHTASE"/>
</dbReference>
<dbReference type="InterPro" id="IPR050348">
    <property type="entry name" value="Protein-Tyr_Phosphatase"/>
</dbReference>
<dbReference type="Proteomes" id="UP000000267">
    <property type="component" value="Unassembled WGS sequence"/>
</dbReference>
<dbReference type="InterPro" id="IPR016130">
    <property type="entry name" value="Tyr_Pase_AS"/>
</dbReference>
<evidence type="ECO:0000259" key="7">
    <source>
        <dbReference type="PROSITE" id="PS50055"/>
    </source>
</evidence>
<dbReference type="InterPro" id="IPR016277">
    <property type="entry name" value="Ptp1"/>
</dbReference>
<dbReference type="FunFam" id="3.90.190.10:FF:000115">
    <property type="entry name" value="Tyrosine-protein phosphatase 1"/>
    <property type="match status" value="1"/>
</dbReference>
<dbReference type="InterPro" id="IPR029021">
    <property type="entry name" value="Prot-tyrosine_phosphatase-like"/>
</dbReference>
<protein>
    <recommendedName>
        <fullName evidence="3">protein-tyrosine-phosphatase</fullName>
        <ecNumber evidence="3">3.1.3.48</ecNumber>
    </recommendedName>
</protein>
<dbReference type="PROSITE" id="PS50055">
    <property type="entry name" value="TYR_PHOSPHATASE_PTP"/>
    <property type="match status" value="1"/>
</dbReference>
<dbReference type="Gene3D" id="3.90.190.10">
    <property type="entry name" value="Protein tyrosine phosphatase superfamily"/>
    <property type="match status" value="1"/>
</dbReference>
<feature type="domain" description="Tyrosine specific protein phosphatases" evidence="8">
    <location>
        <begin position="228"/>
        <end position="324"/>
    </location>
</feature>
<evidence type="ECO:0000256" key="1">
    <source>
        <dbReference type="ARBA" id="ARBA00004496"/>
    </source>
</evidence>